<dbReference type="Proteomes" id="UP000318571">
    <property type="component" value="Chromosome 11"/>
</dbReference>
<dbReference type="EC" id="2.4.1.135" evidence="3 14"/>
<keyword evidence="7" id="KW-1133">Transmembrane helix</keyword>
<gene>
    <name evidence="15" type="ORF">TCAL_09311</name>
</gene>
<keyword evidence="9 13" id="KW-0325">Glycoprotein</keyword>
<dbReference type="AlphaFoldDB" id="A0A553PKD1"/>
<evidence type="ECO:0000256" key="2">
    <source>
        <dbReference type="ARBA" id="ARBA00007706"/>
    </source>
</evidence>
<dbReference type="EMBL" id="VCGU01000003">
    <property type="protein sequence ID" value="TRY78145.1"/>
    <property type="molecule type" value="Genomic_DNA"/>
</dbReference>
<dbReference type="STRING" id="6832.A0A553PKD1"/>
<organism evidence="15 16">
    <name type="scientific">Tigriopus californicus</name>
    <name type="common">Marine copepod</name>
    <dbReference type="NCBI Taxonomy" id="6832"/>
    <lineage>
        <taxon>Eukaryota</taxon>
        <taxon>Metazoa</taxon>
        <taxon>Ecdysozoa</taxon>
        <taxon>Arthropoda</taxon>
        <taxon>Crustacea</taxon>
        <taxon>Multicrustacea</taxon>
        <taxon>Hexanauplia</taxon>
        <taxon>Copepoda</taxon>
        <taxon>Harpacticoida</taxon>
        <taxon>Harpacticidae</taxon>
        <taxon>Tigriopus</taxon>
    </lineage>
</organism>
<dbReference type="InterPro" id="IPR029044">
    <property type="entry name" value="Nucleotide-diphossugar_trans"/>
</dbReference>
<dbReference type="PANTHER" id="PTHR10896:SF50">
    <property type="entry name" value="GALACTOSYLGALACTOSYLXYLOSYLPROTEIN 3-BETA-GLUCURONOSYLTRANSFERASE P"/>
    <property type="match status" value="1"/>
</dbReference>
<evidence type="ECO:0000313" key="15">
    <source>
        <dbReference type="EMBL" id="TRY78145.1"/>
    </source>
</evidence>
<evidence type="ECO:0000256" key="11">
    <source>
        <dbReference type="PIRSR" id="PIRSR605027-1"/>
    </source>
</evidence>
<keyword evidence="8" id="KW-0472">Membrane</keyword>
<dbReference type="SUPFAM" id="SSF53448">
    <property type="entry name" value="Nucleotide-diphospho-sugar transferases"/>
    <property type="match status" value="1"/>
</dbReference>
<feature type="active site" description="Proton donor/acceptor" evidence="11">
    <location>
        <position position="193"/>
    </location>
</feature>
<evidence type="ECO:0000256" key="10">
    <source>
        <dbReference type="ARBA" id="ARBA00047979"/>
    </source>
</evidence>
<evidence type="ECO:0000256" key="14">
    <source>
        <dbReference type="RuleBase" id="RU363127"/>
    </source>
</evidence>
<evidence type="ECO:0000256" key="5">
    <source>
        <dbReference type="ARBA" id="ARBA00022692"/>
    </source>
</evidence>
<evidence type="ECO:0000256" key="6">
    <source>
        <dbReference type="ARBA" id="ARBA00022968"/>
    </source>
</evidence>
<dbReference type="GO" id="GO:0005975">
    <property type="term" value="P:carbohydrate metabolic process"/>
    <property type="evidence" value="ECO:0007669"/>
    <property type="project" value="TreeGrafter"/>
</dbReference>
<dbReference type="PANTHER" id="PTHR10896">
    <property type="entry name" value="GALACTOSYLGALACTOSYLXYLOSYLPROTEIN 3-BETA-GLUCURONOSYLTRANSFERASE BETA-1,3-GLUCURONYLTRANSFERASE"/>
    <property type="match status" value="1"/>
</dbReference>
<name>A0A553PKD1_TIGCA</name>
<keyword evidence="12 14" id="KW-0479">Metal-binding</keyword>
<dbReference type="GO" id="GO:0046872">
    <property type="term" value="F:metal ion binding"/>
    <property type="evidence" value="ECO:0007669"/>
    <property type="project" value="UniProtKB-KW"/>
</dbReference>
<evidence type="ECO:0000256" key="4">
    <source>
        <dbReference type="ARBA" id="ARBA00022679"/>
    </source>
</evidence>
<sequence length="292" mass="33238">MIPSKNNEKTSPSYDNVFMQMCNDSLPHLGYKLDKSKPVLYIVTPAFARREQVAELTRLAQTLLHLLCLRFLVDKVKSLMAFLNRNAAIQFILSQSNPPEVVLYFADDDNTYDLRLFEGIRTTKKISMFPVGLVAGSSHSSPILKDGRLVGYSDSWICKRKFPMDMAGFAINIKILAYNPDRVAMPFIPSYEEDGFLKGFNFNREDVEALAENCTKVWVWHTTTIEKSAPTFRFEQSDTNLQSLFTELQNTGLIKKSDDGPHLPQCGIDSVSLVEVVKYPFLRRSQNVLDYL</sequence>
<comment type="pathway">
    <text evidence="14">Protein modification; protein glycosylation.</text>
</comment>
<evidence type="ECO:0000256" key="13">
    <source>
        <dbReference type="PIRSR" id="PIRSR605027-6"/>
    </source>
</evidence>
<proteinExistence type="inferred from homology"/>
<dbReference type="OMA" id="GWNVIWH"/>
<comment type="caution">
    <text evidence="15">The sequence shown here is derived from an EMBL/GenBank/DDBJ whole genome shotgun (WGS) entry which is preliminary data.</text>
</comment>
<comment type="catalytic activity">
    <reaction evidence="10 14">
        <text>3-O-(beta-D-galactosyl-(1-&gt;3)-beta-D-galactosyl-(1-&gt;4)-beta-D-xylosyl)-L-seryl-[protein] + UDP-alpha-D-glucuronate = 3-O-(beta-D-GlcA-(1-&gt;3)-beta-D-Gal-(1-&gt;3)-beta-D-Gal-(1-&gt;4)-beta-D-Xyl)-L-seryl-[protein] + UDP + H(+)</text>
        <dbReference type="Rhea" id="RHEA:24168"/>
        <dbReference type="Rhea" id="RHEA-COMP:12571"/>
        <dbReference type="Rhea" id="RHEA-COMP:12573"/>
        <dbReference type="ChEBI" id="CHEBI:15378"/>
        <dbReference type="ChEBI" id="CHEBI:58052"/>
        <dbReference type="ChEBI" id="CHEBI:58223"/>
        <dbReference type="ChEBI" id="CHEBI:132090"/>
        <dbReference type="ChEBI" id="CHEBI:132093"/>
        <dbReference type="EC" id="2.4.1.135"/>
    </reaction>
</comment>
<dbReference type="GO" id="GO:0050650">
    <property type="term" value="P:chondroitin sulfate proteoglycan biosynthetic process"/>
    <property type="evidence" value="ECO:0007669"/>
    <property type="project" value="TreeGrafter"/>
</dbReference>
<dbReference type="Pfam" id="PF03360">
    <property type="entry name" value="Glyco_transf_43"/>
    <property type="match status" value="1"/>
</dbReference>
<feature type="binding site" evidence="12">
    <location>
        <position position="109"/>
    </location>
    <ligand>
        <name>Mn(2+)</name>
        <dbReference type="ChEBI" id="CHEBI:29035"/>
    </ligand>
</feature>
<evidence type="ECO:0000256" key="12">
    <source>
        <dbReference type="PIRSR" id="PIRSR605027-3"/>
    </source>
</evidence>
<keyword evidence="12 14" id="KW-0464">Manganese</keyword>
<evidence type="ECO:0000256" key="7">
    <source>
        <dbReference type="ARBA" id="ARBA00022989"/>
    </source>
</evidence>
<comment type="cofactor">
    <cofactor evidence="12 14">
        <name>Mn(2+)</name>
        <dbReference type="ChEBI" id="CHEBI:29035"/>
    </cofactor>
</comment>
<evidence type="ECO:0000256" key="3">
    <source>
        <dbReference type="ARBA" id="ARBA00012641"/>
    </source>
</evidence>
<keyword evidence="4 14" id="KW-0808">Transferase</keyword>
<accession>A0A553PKD1</accession>
<protein>
    <recommendedName>
        <fullName evidence="3 14">Galactosylgalactosylxylosylprotein 3-beta-glucuronosyltransferase</fullName>
        <ecNumber evidence="3 14">2.4.1.135</ecNumber>
    </recommendedName>
</protein>
<feature type="glycosylation site" description="N-linked (GlcNAc...) asparagine" evidence="13">
    <location>
        <position position="213"/>
    </location>
</feature>
<comment type="similarity">
    <text evidence="2 14">Belongs to the glycosyltransferase 43 family.</text>
</comment>
<dbReference type="GO" id="GO:0015018">
    <property type="term" value="F:galactosylgalactosylxylosylprotein 3-beta-glucuronosyltransferase activity"/>
    <property type="evidence" value="ECO:0007669"/>
    <property type="project" value="UniProtKB-UniRule"/>
</dbReference>
<keyword evidence="6 14" id="KW-0735">Signal-anchor</keyword>
<keyword evidence="5" id="KW-0812">Transmembrane</keyword>
<evidence type="ECO:0000256" key="1">
    <source>
        <dbReference type="ARBA" id="ARBA00004606"/>
    </source>
</evidence>
<dbReference type="Gene3D" id="3.90.550.10">
    <property type="entry name" value="Spore Coat Polysaccharide Biosynthesis Protein SpsA, Chain A"/>
    <property type="match status" value="2"/>
</dbReference>
<reference evidence="15 16" key="1">
    <citation type="journal article" date="2018" name="Nat. Ecol. Evol.">
        <title>Genomic signatures of mitonuclear coevolution across populations of Tigriopus californicus.</title>
        <authorList>
            <person name="Barreto F.S."/>
            <person name="Watson E.T."/>
            <person name="Lima T.G."/>
            <person name="Willett C.S."/>
            <person name="Edmands S."/>
            <person name="Li W."/>
            <person name="Burton R.S."/>
        </authorList>
    </citation>
    <scope>NUCLEOTIDE SEQUENCE [LARGE SCALE GENOMIC DNA]</scope>
    <source>
        <strain evidence="15 16">San Diego</strain>
    </source>
</reference>
<dbReference type="InterPro" id="IPR005027">
    <property type="entry name" value="Glyco_trans_43"/>
</dbReference>
<dbReference type="UniPathway" id="UPA00378"/>
<evidence type="ECO:0000256" key="9">
    <source>
        <dbReference type="ARBA" id="ARBA00023180"/>
    </source>
</evidence>
<comment type="subcellular location">
    <subcellularLocation>
        <location evidence="14">Golgi apparatus membrane</location>
        <topology evidence="14">Single-pass type II membrane protein</topology>
    </subcellularLocation>
    <subcellularLocation>
        <location evidence="1">Membrane</location>
        <topology evidence="1">Single-pass type II membrane protein</topology>
    </subcellularLocation>
</comment>
<dbReference type="GO" id="GO:0000139">
    <property type="term" value="C:Golgi membrane"/>
    <property type="evidence" value="ECO:0007669"/>
    <property type="project" value="UniProtKB-SubCell"/>
</dbReference>
<keyword evidence="16" id="KW-1185">Reference proteome</keyword>
<evidence type="ECO:0000256" key="8">
    <source>
        <dbReference type="ARBA" id="ARBA00023136"/>
    </source>
</evidence>
<evidence type="ECO:0000313" key="16">
    <source>
        <dbReference type="Proteomes" id="UP000318571"/>
    </source>
</evidence>
<keyword evidence="14" id="KW-0333">Golgi apparatus</keyword>